<dbReference type="SUPFAM" id="SSF88713">
    <property type="entry name" value="Glycoside hydrolase/deacetylase"/>
    <property type="match status" value="1"/>
</dbReference>
<dbReference type="InterPro" id="IPR011330">
    <property type="entry name" value="Glyco_hydro/deAcase_b/a-brl"/>
</dbReference>
<sequence length="110" mass="12354">MSASHSLTVLCLDTTPVVQVDLKENGIHATFFVICKSLLKPGESKNTTLRAFNEDHPSDRPAFTTLGKSEMLEELRKKSDAIYRVTGKRPRYCRPPYGSTNHDVQQVFEG</sequence>
<keyword evidence="2" id="KW-0378">Hydrolase</keyword>
<feature type="domain" description="NodB homology" evidence="3">
    <location>
        <begin position="1"/>
        <end position="110"/>
    </location>
</feature>
<accession>A0A2R6XJ24</accession>
<organism evidence="4 5">
    <name type="scientific">Marchantia polymorpha</name>
    <name type="common">Common liverwort</name>
    <name type="synonym">Marchantia aquatica</name>
    <dbReference type="NCBI Taxonomy" id="3197"/>
    <lineage>
        <taxon>Eukaryota</taxon>
        <taxon>Viridiplantae</taxon>
        <taxon>Streptophyta</taxon>
        <taxon>Embryophyta</taxon>
        <taxon>Marchantiophyta</taxon>
        <taxon>Marchantiopsida</taxon>
        <taxon>Marchantiidae</taxon>
        <taxon>Marchantiales</taxon>
        <taxon>Marchantiaceae</taxon>
        <taxon>Marchantia</taxon>
    </lineage>
</organism>
<keyword evidence="1" id="KW-0479">Metal-binding</keyword>
<proteinExistence type="predicted"/>
<gene>
    <name evidence="4" type="ORF">MARPO_0012s0042</name>
</gene>
<evidence type="ECO:0000313" key="5">
    <source>
        <dbReference type="Proteomes" id="UP000244005"/>
    </source>
</evidence>
<dbReference type="Gene3D" id="3.20.20.370">
    <property type="entry name" value="Glycoside hydrolase/deacetylase"/>
    <property type="match status" value="1"/>
</dbReference>
<dbReference type="GO" id="GO:0046872">
    <property type="term" value="F:metal ion binding"/>
    <property type="evidence" value="ECO:0007669"/>
    <property type="project" value="UniProtKB-KW"/>
</dbReference>
<dbReference type="PANTHER" id="PTHR10587:SF133">
    <property type="entry name" value="CHITIN DEACETYLASE 1-RELATED"/>
    <property type="match status" value="1"/>
</dbReference>
<dbReference type="GO" id="GO:0004099">
    <property type="term" value="F:chitin deacetylase activity"/>
    <property type="evidence" value="ECO:0007669"/>
    <property type="project" value="UniProtKB-ARBA"/>
</dbReference>
<keyword evidence="5" id="KW-1185">Reference proteome</keyword>
<protein>
    <recommendedName>
        <fullName evidence="3">NodB homology domain-containing protein</fullName>
    </recommendedName>
</protein>
<dbReference type="InterPro" id="IPR002509">
    <property type="entry name" value="NODB_dom"/>
</dbReference>
<dbReference type="OrthoDB" id="407355at2759"/>
<name>A0A2R6XJ24_MARPO</name>
<dbReference type="InterPro" id="IPR050248">
    <property type="entry name" value="Polysacc_deacetylase_ArnD"/>
</dbReference>
<dbReference type="GO" id="GO:0005975">
    <property type="term" value="P:carbohydrate metabolic process"/>
    <property type="evidence" value="ECO:0007669"/>
    <property type="project" value="InterPro"/>
</dbReference>
<dbReference type="AlphaFoldDB" id="A0A2R6XJ24"/>
<dbReference type="Proteomes" id="UP000244005">
    <property type="component" value="Unassembled WGS sequence"/>
</dbReference>
<evidence type="ECO:0000256" key="2">
    <source>
        <dbReference type="ARBA" id="ARBA00022801"/>
    </source>
</evidence>
<reference evidence="5" key="1">
    <citation type="journal article" date="2017" name="Cell">
        <title>Insights into land plant evolution garnered from the Marchantia polymorpha genome.</title>
        <authorList>
            <person name="Bowman J.L."/>
            <person name="Kohchi T."/>
            <person name="Yamato K.T."/>
            <person name="Jenkins J."/>
            <person name="Shu S."/>
            <person name="Ishizaki K."/>
            <person name="Yamaoka S."/>
            <person name="Nishihama R."/>
            <person name="Nakamura Y."/>
            <person name="Berger F."/>
            <person name="Adam C."/>
            <person name="Aki S.S."/>
            <person name="Althoff F."/>
            <person name="Araki T."/>
            <person name="Arteaga-Vazquez M.A."/>
            <person name="Balasubrmanian S."/>
            <person name="Barry K."/>
            <person name="Bauer D."/>
            <person name="Boehm C.R."/>
            <person name="Briginshaw L."/>
            <person name="Caballero-Perez J."/>
            <person name="Catarino B."/>
            <person name="Chen F."/>
            <person name="Chiyoda S."/>
            <person name="Chovatia M."/>
            <person name="Davies K.M."/>
            <person name="Delmans M."/>
            <person name="Demura T."/>
            <person name="Dierschke T."/>
            <person name="Dolan L."/>
            <person name="Dorantes-Acosta A.E."/>
            <person name="Eklund D.M."/>
            <person name="Florent S.N."/>
            <person name="Flores-Sandoval E."/>
            <person name="Fujiyama A."/>
            <person name="Fukuzawa H."/>
            <person name="Galik B."/>
            <person name="Grimanelli D."/>
            <person name="Grimwood J."/>
            <person name="Grossniklaus U."/>
            <person name="Hamada T."/>
            <person name="Haseloff J."/>
            <person name="Hetherington A.J."/>
            <person name="Higo A."/>
            <person name="Hirakawa Y."/>
            <person name="Hundley H.N."/>
            <person name="Ikeda Y."/>
            <person name="Inoue K."/>
            <person name="Inoue S.I."/>
            <person name="Ishida S."/>
            <person name="Jia Q."/>
            <person name="Kakita M."/>
            <person name="Kanazawa T."/>
            <person name="Kawai Y."/>
            <person name="Kawashima T."/>
            <person name="Kennedy M."/>
            <person name="Kinose K."/>
            <person name="Kinoshita T."/>
            <person name="Kohara Y."/>
            <person name="Koide E."/>
            <person name="Komatsu K."/>
            <person name="Kopischke S."/>
            <person name="Kubo M."/>
            <person name="Kyozuka J."/>
            <person name="Lagercrantz U."/>
            <person name="Lin S.S."/>
            <person name="Lindquist E."/>
            <person name="Lipzen A.M."/>
            <person name="Lu C.W."/>
            <person name="De Luna E."/>
            <person name="Martienssen R.A."/>
            <person name="Minamino N."/>
            <person name="Mizutani M."/>
            <person name="Mizutani M."/>
            <person name="Mochizuki N."/>
            <person name="Monte I."/>
            <person name="Mosher R."/>
            <person name="Nagasaki H."/>
            <person name="Nakagami H."/>
            <person name="Naramoto S."/>
            <person name="Nishitani K."/>
            <person name="Ohtani M."/>
            <person name="Okamoto T."/>
            <person name="Okumura M."/>
            <person name="Phillips J."/>
            <person name="Pollak B."/>
            <person name="Reinders A."/>
            <person name="Rovekamp M."/>
            <person name="Sano R."/>
            <person name="Sawa S."/>
            <person name="Schmid M.W."/>
            <person name="Shirakawa M."/>
            <person name="Solano R."/>
            <person name="Spunde A."/>
            <person name="Suetsugu N."/>
            <person name="Sugano S."/>
            <person name="Sugiyama A."/>
            <person name="Sun R."/>
            <person name="Suzuki Y."/>
            <person name="Takenaka M."/>
            <person name="Takezawa D."/>
            <person name="Tomogane H."/>
            <person name="Tsuzuki M."/>
            <person name="Ueda T."/>
            <person name="Umeda M."/>
            <person name="Ward J.M."/>
            <person name="Watanabe Y."/>
            <person name="Yazaki K."/>
            <person name="Yokoyama R."/>
            <person name="Yoshitake Y."/>
            <person name="Yotsui I."/>
            <person name="Zachgo S."/>
            <person name="Schmutz J."/>
        </authorList>
    </citation>
    <scope>NUCLEOTIDE SEQUENCE [LARGE SCALE GENOMIC DNA]</scope>
    <source>
        <strain evidence="5">Tak-1</strain>
    </source>
</reference>
<dbReference type="Gramene" id="Mp8g02450.1">
    <property type="protein sequence ID" value="Mp8g02450.1.cds1"/>
    <property type="gene ID" value="Mp8g02450"/>
</dbReference>
<dbReference type="EMBL" id="KZ772684">
    <property type="protein sequence ID" value="PTQ46081.1"/>
    <property type="molecule type" value="Genomic_DNA"/>
</dbReference>
<evidence type="ECO:0000256" key="1">
    <source>
        <dbReference type="ARBA" id="ARBA00022723"/>
    </source>
</evidence>
<evidence type="ECO:0000313" key="4">
    <source>
        <dbReference type="EMBL" id="PTQ46081.1"/>
    </source>
</evidence>
<dbReference type="PANTHER" id="PTHR10587">
    <property type="entry name" value="GLYCOSYL TRANSFERASE-RELATED"/>
    <property type="match status" value="1"/>
</dbReference>
<evidence type="ECO:0000259" key="3">
    <source>
        <dbReference type="PROSITE" id="PS51677"/>
    </source>
</evidence>
<dbReference type="PROSITE" id="PS51677">
    <property type="entry name" value="NODB"/>
    <property type="match status" value="1"/>
</dbReference>
<dbReference type="Pfam" id="PF01522">
    <property type="entry name" value="Polysacc_deac_1"/>
    <property type="match status" value="1"/>
</dbReference>